<dbReference type="Pfam" id="PF00454">
    <property type="entry name" value="PI3_PI4_kinase"/>
    <property type="match status" value="1"/>
</dbReference>
<name>A0ABP1GH40_9CHLO</name>
<feature type="domain" description="PI3K/PI4K catalytic" evidence="10">
    <location>
        <begin position="952"/>
        <end position="1261"/>
    </location>
</feature>
<dbReference type="PROSITE" id="PS51545">
    <property type="entry name" value="PIK_HELICAL"/>
    <property type="match status" value="1"/>
</dbReference>
<dbReference type="CDD" id="cd24134">
    <property type="entry name" value="ASKHA_NBD_OSGEPL1_QRI7_euk"/>
    <property type="match status" value="1"/>
</dbReference>
<dbReference type="Gene3D" id="3.30.420.40">
    <property type="match status" value="2"/>
</dbReference>
<dbReference type="SUPFAM" id="SSF48371">
    <property type="entry name" value="ARM repeat"/>
    <property type="match status" value="1"/>
</dbReference>
<organism evidence="13 14">
    <name type="scientific">Coccomyxa viridis</name>
    <dbReference type="NCBI Taxonomy" id="1274662"/>
    <lineage>
        <taxon>Eukaryota</taxon>
        <taxon>Viridiplantae</taxon>
        <taxon>Chlorophyta</taxon>
        <taxon>core chlorophytes</taxon>
        <taxon>Trebouxiophyceae</taxon>
        <taxon>Trebouxiophyceae incertae sedis</taxon>
        <taxon>Coccomyxaceae</taxon>
        <taxon>Coccomyxa</taxon>
    </lineage>
</organism>
<dbReference type="Gene3D" id="1.10.1070.11">
    <property type="entry name" value="Phosphatidylinositol 3-/4-kinase, catalytic domain"/>
    <property type="match status" value="1"/>
</dbReference>
<evidence type="ECO:0000259" key="12">
    <source>
        <dbReference type="PROSITE" id="PS51547"/>
    </source>
</evidence>
<dbReference type="Pfam" id="PF00814">
    <property type="entry name" value="TsaD"/>
    <property type="match status" value="1"/>
</dbReference>
<proteinExistence type="inferred from homology"/>
<keyword evidence="4" id="KW-0418">Kinase</keyword>
<evidence type="ECO:0000256" key="7">
    <source>
        <dbReference type="HAMAP-Rule" id="MF_03179"/>
    </source>
</evidence>
<dbReference type="SUPFAM" id="SSF49562">
    <property type="entry name" value="C2 domain (Calcium/lipid-binding domain, CaLB)"/>
    <property type="match status" value="1"/>
</dbReference>
<dbReference type="Gene3D" id="3.30.1010.10">
    <property type="entry name" value="Phosphatidylinositol 3-kinase Catalytic Subunit, Chain A, domain 4"/>
    <property type="match status" value="1"/>
</dbReference>
<dbReference type="InterPro" id="IPR036940">
    <property type="entry name" value="PI3/4_kinase_cat_sf"/>
</dbReference>
<keyword evidence="1 7" id="KW-0808">Transferase</keyword>
<dbReference type="CDD" id="cd00896">
    <property type="entry name" value="PI3Kc_III"/>
    <property type="match status" value="1"/>
</dbReference>
<dbReference type="PRINTS" id="PR00789">
    <property type="entry name" value="OSIALOPTASE"/>
</dbReference>
<evidence type="ECO:0000256" key="2">
    <source>
        <dbReference type="ARBA" id="ARBA00022694"/>
    </source>
</evidence>
<dbReference type="NCBIfam" id="TIGR03723">
    <property type="entry name" value="T6A_TsaD_YgjD"/>
    <property type="match status" value="1"/>
</dbReference>
<dbReference type="PANTHER" id="PTHR10048:SF7">
    <property type="entry name" value="PHOSPHATIDYLINOSITOL 3-KINASE CATALYTIC SUBUNIT TYPE 3"/>
    <property type="match status" value="1"/>
</dbReference>
<evidence type="ECO:0000256" key="1">
    <source>
        <dbReference type="ARBA" id="ARBA00022679"/>
    </source>
</evidence>
<dbReference type="SUPFAM" id="SSF53067">
    <property type="entry name" value="Actin-like ATPase domain"/>
    <property type="match status" value="1"/>
</dbReference>
<dbReference type="HAMAP" id="MF_01445">
    <property type="entry name" value="TsaD"/>
    <property type="match status" value="1"/>
</dbReference>
<comment type="similarity">
    <text evidence="7">Belongs to the KAE1 / TsaD family.</text>
</comment>
<comment type="subunit">
    <text evidence="7">Homodimer.</text>
</comment>
<comment type="function">
    <text evidence="7">Required for the formation of a threonylcarbamoyl group on adenosine at position 37 (t(6)A37) in mitochondrial tRNAs that read codons beginning with adenine. Probably involved in the transfer of the threonylcarbamoyl moiety of threonylcarbamoyl-AMP (TC-AMP) to the N6 group of A37. Involved in mitochondrial genome maintenance.</text>
</comment>
<dbReference type="InterPro" id="IPR035892">
    <property type="entry name" value="C2_domain_sf"/>
</dbReference>
<comment type="subcellular location">
    <subcellularLocation>
        <location evidence="7">Mitochondrion</location>
    </subcellularLocation>
</comment>
<dbReference type="PROSITE" id="PS51547">
    <property type="entry name" value="C2_PI3K"/>
    <property type="match status" value="1"/>
</dbReference>
<dbReference type="InterPro" id="IPR017861">
    <property type="entry name" value="KAE1/TsaD"/>
</dbReference>
<evidence type="ECO:0000256" key="4">
    <source>
        <dbReference type="ARBA" id="ARBA00022777"/>
    </source>
</evidence>
<dbReference type="Pfam" id="PF00613">
    <property type="entry name" value="PI3Ka"/>
    <property type="match status" value="1"/>
</dbReference>
<dbReference type="Proteomes" id="UP001497392">
    <property type="component" value="Unassembled WGS sequence"/>
</dbReference>
<sequence length="1276" mass="139026">MPPLSALSASAGAHGKDSLVLGIESSCDDTGVAVVRASDGAILGQAVTGQVDIHAPWGGVVPKLAQEAHERAIDSTVEAALREAGISQEQLEGVAVTIGPGLSLCLQVGVQKARQIAAQHGLKYIPVHHMEAHALIARAGTKVQFPYLCLLVSGGHNMIVIVEGVGAYTLLGSTLDDAVGEAYDKVARLLGLELNPSGGAAVEALARKGDAQRFKFSRPLIRKPNCNFSYAGLKTAVRLAIEAEVPGPPSEANKQVRADIAASFQRVALEHLEDRVTRAATWALEDWPGIKHLVVAGGVAANQLLRSKLQAVAEQKRLELAVPPPKLCTDNGVMVAWAGIERMQLGLWEHLPAPAATPDEAEWVDVRPRWPLTDKRDSRSLSEPRSERKKRLYTSLMALTQQALQTADSNEGQQNDPNSEDFVFYLSCDISTQVHVRIDNLIGNIFDGDQGTKSSGATPGKGAHGPDTRAPALYVVGQLCAFGEVLGLPARAPIVPASSSGCSWGSVLSFPLKYCDLAQDAQLALTVWQIQLGKPVAPLGAATLRLFSKKGRLKSGRQELRLWPEREADVAWPSATPAKLPVAERGELGRLEQLLKRYNRGEIAPVEWLDHLTLNRIQQCRTQEAKGGQGDKLVLQVELPTFPHAVVYQQAATAPAAPADMAASSDRGGPTLQLIPDPEVGRENPSELKAAKLARGMARGVEDRDLKPNTQERQQIEAVIVGPPNRPLAPEQRMLLWRFRWSLIGEPRALTKVLRCVDWADVRDARAAAELIARWAPISIADALELLSPAFTNPEVRAHAVEVLKRTEDEELLYYLLQLVQALRFEETNDSPLAQFLVQRAVANPTLAFTLHWYLVPEFEDTAFGPRASAVHTRLQEELLSGRDSAFVLSAIPKQMEVIAMLRHINSELKGTAAKRAEQLRRMVGEYGQCSELAHVRVPLPLDPAVMLTGIIPEECSVFKSALSPLRLTFRTAGPGAEKRSQTVPGPDAEALVLPRPGDGTAGTLQRSASAGQAGPPEGRYQVIYKKGDDLRQDQVVVQIFSLMDRLLKRENLDLKLTPYRVLPTSPEDGLIECIPSSALARVIAEHKSIHRYWALYNADPSGPFGLRAEVLDNFVKSCAGYCVMTYILGVGDRHNDNLMLTPDGRLFHIDFGFIMGRDPKPWPPPFKLNREMVEAMGGADSEGYRAFCAHACEAYNILRKSASLILSLFHLMAGAAIPDVRADPEKVILKLQEKLRLGESDEVAIEWMQQLIAESSSQVMAGFMEATHRLAQALR</sequence>
<dbReference type="EMBL" id="CAXHTA020000021">
    <property type="protein sequence ID" value="CAL5229998.1"/>
    <property type="molecule type" value="Genomic_DNA"/>
</dbReference>
<dbReference type="InterPro" id="IPR002420">
    <property type="entry name" value="PI3K-type_C2_dom"/>
</dbReference>
<protein>
    <recommendedName>
        <fullName evidence="7">Glycoprotease 1</fullName>
    </recommendedName>
</protein>
<dbReference type="InterPro" id="IPR022450">
    <property type="entry name" value="TsaD"/>
</dbReference>
<dbReference type="InterPro" id="IPR018936">
    <property type="entry name" value="PI3/4_kinase_CS"/>
</dbReference>
<dbReference type="InterPro" id="IPR000403">
    <property type="entry name" value="PI3/4_kinase_cat_dom"/>
</dbReference>
<dbReference type="PROSITE" id="PS50290">
    <property type="entry name" value="PI3_4_KINASE_3"/>
    <property type="match status" value="1"/>
</dbReference>
<dbReference type="InterPro" id="IPR043129">
    <property type="entry name" value="ATPase_NBD"/>
</dbReference>
<comment type="caution">
    <text evidence="13">The sequence shown here is derived from an EMBL/GenBank/DDBJ whole genome shotgun (WGS) entry which is preliminary data.</text>
</comment>
<evidence type="ECO:0000256" key="3">
    <source>
        <dbReference type="ARBA" id="ARBA00022723"/>
    </source>
</evidence>
<dbReference type="SUPFAM" id="SSF56112">
    <property type="entry name" value="Protein kinase-like (PK-like)"/>
    <property type="match status" value="1"/>
</dbReference>
<keyword evidence="2 7" id="KW-0819">tRNA processing</keyword>
<evidence type="ECO:0000256" key="8">
    <source>
        <dbReference type="PROSITE-ProRule" id="PRU00880"/>
    </source>
</evidence>
<dbReference type="InterPro" id="IPR057756">
    <property type="entry name" value="PI3-kinase_type3/VPS34_cat"/>
</dbReference>
<reference evidence="13 14" key="1">
    <citation type="submission" date="2024-06" db="EMBL/GenBank/DDBJ databases">
        <authorList>
            <person name="Kraege A."/>
            <person name="Thomma B."/>
        </authorList>
    </citation>
    <scope>NUCLEOTIDE SEQUENCE [LARGE SCALE GENOMIC DNA]</scope>
</reference>
<dbReference type="Gene3D" id="1.25.40.70">
    <property type="entry name" value="Phosphatidylinositol 3-kinase, accessory domain (PIK)"/>
    <property type="match status" value="1"/>
</dbReference>
<dbReference type="Gene3D" id="2.60.40.150">
    <property type="entry name" value="C2 domain"/>
    <property type="match status" value="1"/>
</dbReference>
<comment type="catalytic activity">
    <reaction evidence="6 7">
        <text>L-threonylcarbamoyladenylate + adenosine(37) in tRNA = N(6)-L-threonylcarbamoyladenosine(37) in tRNA + AMP + H(+)</text>
        <dbReference type="Rhea" id="RHEA:37059"/>
        <dbReference type="Rhea" id="RHEA-COMP:10162"/>
        <dbReference type="Rhea" id="RHEA-COMP:10163"/>
        <dbReference type="ChEBI" id="CHEBI:15378"/>
        <dbReference type="ChEBI" id="CHEBI:73682"/>
        <dbReference type="ChEBI" id="CHEBI:74411"/>
        <dbReference type="ChEBI" id="CHEBI:74418"/>
        <dbReference type="ChEBI" id="CHEBI:456215"/>
        <dbReference type="EC" id="2.3.1.234"/>
    </reaction>
</comment>
<dbReference type="InterPro" id="IPR015433">
    <property type="entry name" value="PI3/4_kinase"/>
</dbReference>
<dbReference type="NCBIfam" id="TIGR00329">
    <property type="entry name" value="gcp_kae1"/>
    <property type="match status" value="1"/>
</dbReference>
<keyword evidence="5 7" id="KW-0012">Acyltransferase</keyword>
<evidence type="ECO:0000313" key="13">
    <source>
        <dbReference type="EMBL" id="CAL5229998.1"/>
    </source>
</evidence>
<dbReference type="InterPro" id="IPR011009">
    <property type="entry name" value="Kinase-like_dom_sf"/>
</dbReference>
<keyword evidence="3 7" id="KW-0479">Metal-binding</keyword>
<dbReference type="PANTHER" id="PTHR10048">
    <property type="entry name" value="PHOSPHATIDYLINOSITOL KINASE"/>
    <property type="match status" value="1"/>
</dbReference>
<gene>
    <name evidence="13" type="primary">g13436</name>
    <name evidence="7" type="synonym">GCP1</name>
    <name evidence="13" type="ORF">VP750_LOCUS11904</name>
</gene>
<evidence type="ECO:0000313" key="14">
    <source>
        <dbReference type="Proteomes" id="UP001497392"/>
    </source>
</evidence>
<evidence type="ECO:0000256" key="6">
    <source>
        <dbReference type="ARBA" id="ARBA00048117"/>
    </source>
</evidence>
<dbReference type="SMART" id="SM00145">
    <property type="entry name" value="PI3Ka"/>
    <property type="match status" value="1"/>
</dbReference>
<dbReference type="InterPro" id="IPR000905">
    <property type="entry name" value="Gcp-like_dom"/>
</dbReference>
<keyword evidence="7" id="KW-0496">Mitochondrion</keyword>
<comment type="similarity">
    <text evidence="8">Belongs to the PI3/PI4-kinase family.</text>
</comment>
<dbReference type="PROSITE" id="PS00916">
    <property type="entry name" value="PI3_4_KINASE_2"/>
    <property type="match status" value="1"/>
</dbReference>
<feature type="domain" description="PIK helical" evidence="11">
    <location>
        <begin position="703"/>
        <end position="878"/>
    </location>
</feature>
<accession>A0ABP1GH40</accession>
<dbReference type="SMART" id="SM00146">
    <property type="entry name" value="PI3Kc"/>
    <property type="match status" value="1"/>
</dbReference>
<keyword evidence="14" id="KW-1185">Reference proteome</keyword>
<dbReference type="InterPro" id="IPR042236">
    <property type="entry name" value="PI3K_accessory_sf"/>
</dbReference>
<dbReference type="InterPro" id="IPR016024">
    <property type="entry name" value="ARM-type_fold"/>
</dbReference>
<evidence type="ECO:0000259" key="11">
    <source>
        <dbReference type="PROSITE" id="PS51545"/>
    </source>
</evidence>
<comment type="cofactor">
    <cofactor evidence="7">
        <name>a divalent metal cation</name>
        <dbReference type="ChEBI" id="CHEBI:60240"/>
    </cofactor>
    <text evidence="7">Binds 1 divalent metal cation per subunit.</text>
</comment>
<evidence type="ECO:0000259" key="10">
    <source>
        <dbReference type="PROSITE" id="PS50290"/>
    </source>
</evidence>
<feature type="domain" description="C2 PI3K-type" evidence="12">
    <location>
        <begin position="430"/>
        <end position="601"/>
    </location>
</feature>
<feature type="region of interest" description="Disordered" evidence="9">
    <location>
        <begin position="995"/>
        <end position="1019"/>
    </location>
</feature>
<evidence type="ECO:0000256" key="9">
    <source>
        <dbReference type="SAM" id="MobiDB-lite"/>
    </source>
</evidence>
<dbReference type="Pfam" id="PF00792">
    <property type="entry name" value="PI3K_C2"/>
    <property type="match status" value="1"/>
</dbReference>
<evidence type="ECO:0000256" key="5">
    <source>
        <dbReference type="ARBA" id="ARBA00023315"/>
    </source>
</evidence>
<dbReference type="InterPro" id="IPR001263">
    <property type="entry name" value="PI3K_accessory_dom"/>
</dbReference>